<keyword evidence="1" id="KW-0808">Transferase</keyword>
<dbReference type="AlphaFoldDB" id="A0A6I4XK03"/>
<comment type="caution">
    <text evidence="3">The sequence shown here is derived from an EMBL/GenBank/DDBJ whole genome shotgun (WGS) entry which is preliminary data.</text>
</comment>
<feature type="non-terminal residue" evidence="3">
    <location>
        <position position="1"/>
    </location>
</feature>
<gene>
    <name evidence="3" type="ORF">GTI89_18195</name>
</gene>
<reference evidence="3 4" key="1">
    <citation type="submission" date="2019-04" db="EMBL/GenBank/DDBJ databases">
        <title>Step-wise assembly of the neonatal virome modulated by breast feeding.</title>
        <authorList>
            <person name="Liang G."/>
            <person name="Bushman F."/>
        </authorList>
    </citation>
    <scope>NUCLEOTIDE SEQUENCE [LARGE SCALE GENOMIC DNA]</scope>
    <source>
        <strain evidence="3 4">E3404</strain>
    </source>
</reference>
<sequence>VEAVGEVNEENGVLLLVDMGSLSTFSEEIVRQTGIDVRTVDMVTTPIVLEAARKTALIDTQLETLHESLKNFHGYADIRQSETKQIIENWKTRAIIAICASGEGTARRMKELIEEAVLPQIDWHLEVIPLSIVNMKEVLPKIQEDYEIIA</sequence>
<dbReference type="Gene3D" id="3.40.50.510">
    <property type="entry name" value="Phosphotransferase system, mannose-type IIA component"/>
    <property type="match status" value="1"/>
</dbReference>
<dbReference type="InterPro" id="IPR004701">
    <property type="entry name" value="PTS_EIIA_man-typ"/>
</dbReference>
<dbReference type="GO" id="GO:0009401">
    <property type="term" value="P:phosphoenolpyruvate-dependent sugar phosphotransferase system"/>
    <property type="evidence" value="ECO:0007669"/>
    <property type="project" value="InterPro"/>
</dbReference>
<evidence type="ECO:0000313" key="3">
    <source>
        <dbReference type="EMBL" id="MXS27977.1"/>
    </source>
</evidence>
<evidence type="ECO:0000256" key="1">
    <source>
        <dbReference type="ARBA" id="ARBA00022679"/>
    </source>
</evidence>
<name>A0A6I4XK03_ENTGA</name>
<dbReference type="GO" id="GO:0016740">
    <property type="term" value="F:transferase activity"/>
    <property type="evidence" value="ECO:0007669"/>
    <property type="project" value="UniProtKB-KW"/>
</dbReference>
<feature type="domain" description="PTS EIIA type-4" evidence="2">
    <location>
        <begin position="1"/>
        <end position="86"/>
    </location>
</feature>
<evidence type="ECO:0000259" key="2">
    <source>
        <dbReference type="PROSITE" id="PS51096"/>
    </source>
</evidence>
<proteinExistence type="predicted"/>
<dbReference type="InterPro" id="IPR036662">
    <property type="entry name" value="PTS_EIIA_man-typ_sf"/>
</dbReference>
<dbReference type="PROSITE" id="PS51096">
    <property type="entry name" value="PTS_EIIA_TYPE_4"/>
    <property type="match status" value="1"/>
</dbReference>
<dbReference type="SUPFAM" id="SSF53062">
    <property type="entry name" value="PTS system fructose IIA component-like"/>
    <property type="match status" value="1"/>
</dbReference>
<dbReference type="Proteomes" id="UP000439965">
    <property type="component" value="Unassembled WGS sequence"/>
</dbReference>
<accession>A0A6I4XK03</accession>
<dbReference type="GO" id="GO:0016020">
    <property type="term" value="C:membrane"/>
    <property type="evidence" value="ECO:0007669"/>
    <property type="project" value="InterPro"/>
</dbReference>
<dbReference type="EMBL" id="WVTI01000381">
    <property type="protein sequence ID" value="MXS27977.1"/>
    <property type="molecule type" value="Genomic_DNA"/>
</dbReference>
<protein>
    <submittedName>
        <fullName evidence="3">Transcription antiterminator BglG</fullName>
    </submittedName>
</protein>
<dbReference type="Pfam" id="PF03610">
    <property type="entry name" value="EIIA-man"/>
    <property type="match status" value="1"/>
</dbReference>
<feature type="non-terminal residue" evidence="3">
    <location>
        <position position="150"/>
    </location>
</feature>
<evidence type="ECO:0000313" key="4">
    <source>
        <dbReference type="Proteomes" id="UP000439965"/>
    </source>
</evidence>
<organism evidence="3 4">
    <name type="scientific">Enterococcus gallinarum</name>
    <dbReference type="NCBI Taxonomy" id="1353"/>
    <lineage>
        <taxon>Bacteria</taxon>
        <taxon>Bacillati</taxon>
        <taxon>Bacillota</taxon>
        <taxon>Bacilli</taxon>
        <taxon>Lactobacillales</taxon>
        <taxon>Enterococcaceae</taxon>
        <taxon>Enterococcus</taxon>
    </lineage>
</organism>